<dbReference type="FunFam" id="1.20.5.1160:FF:000001">
    <property type="entry name" value="Keratin type II"/>
    <property type="match status" value="1"/>
</dbReference>
<dbReference type="PANTHER" id="PTHR45616:SF21">
    <property type="entry name" value="KERATIN, TYPE II CYTOSKELETAL 7"/>
    <property type="match status" value="1"/>
</dbReference>
<feature type="domain" description="IF rod" evidence="7">
    <location>
        <begin position="84"/>
        <end position="395"/>
    </location>
</feature>
<dbReference type="SMART" id="SM01391">
    <property type="entry name" value="Filament"/>
    <property type="match status" value="1"/>
</dbReference>
<dbReference type="AlphaFoldDB" id="A0A3B4CCC3"/>
<dbReference type="PANTHER" id="PTHR45616">
    <property type="entry name" value="GATA-TYPE DOMAIN-CONTAINING PROTEIN"/>
    <property type="match status" value="1"/>
</dbReference>
<evidence type="ECO:0000313" key="8">
    <source>
        <dbReference type="Ensembl" id="ENSPNAP00000008104.1"/>
    </source>
</evidence>
<comment type="similarity">
    <text evidence="4 5">Belongs to the intermediate filament family.</text>
</comment>
<evidence type="ECO:0000259" key="7">
    <source>
        <dbReference type="PROSITE" id="PS51842"/>
    </source>
</evidence>
<evidence type="ECO:0000256" key="1">
    <source>
        <dbReference type="ARBA" id="ARBA00022744"/>
    </source>
</evidence>
<dbReference type="PRINTS" id="PR01276">
    <property type="entry name" value="TYPE2KERATIN"/>
</dbReference>
<dbReference type="GO" id="GO:0045095">
    <property type="term" value="C:keratin filament"/>
    <property type="evidence" value="ECO:0007669"/>
    <property type="project" value="InterPro"/>
</dbReference>
<evidence type="ECO:0000256" key="4">
    <source>
        <dbReference type="ARBA" id="ARBA00061646"/>
    </source>
</evidence>
<dbReference type="PROSITE" id="PS00226">
    <property type="entry name" value="IF_ROD_1"/>
    <property type="match status" value="1"/>
</dbReference>
<gene>
    <name evidence="8" type="primary">KRT4</name>
</gene>
<evidence type="ECO:0000256" key="6">
    <source>
        <dbReference type="SAM" id="Coils"/>
    </source>
</evidence>
<dbReference type="GO" id="GO:0005615">
    <property type="term" value="C:extracellular space"/>
    <property type="evidence" value="ECO:0007669"/>
    <property type="project" value="TreeGrafter"/>
</dbReference>
<dbReference type="GeneTree" id="ENSGT00940000161090"/>
<dbReference type="GO" id="GO:0031424">
    <property type="term" value="P:keratinization"/>
    <property type="evidence" value="ECO:0007669"/>
    <property type="project" value="TreeGrafter"/>
</dbReference>
<dbReference type="Gene3D" id="1.20.5.1160">
    <property type="entry name" value="Vasodilator-stimulated phosphoprotein"/>
    <property type="match status" value="1"/>
</dbReference>
<dbReference type="InterPro" id="IPR003054">
    <property type="entry name" value="Keratin_II"/>
</dbReference>
<proteinExistence type="inferred from homology"/>
<evidence type="ECO:0000256" key="5">
    <source>
        <dbReference type="RuleBase" id="RU000685"/>
    </source>
</evidence>
<dbReference type="FunFam" id="1.20.5.170:FF:000004">
    <property type="entry name" value="Keratin, type II cytoskeletal 5"/>
    <property type="match status" value="1"/>
</dbReference>
<organism evidence="8 9">
    <name type="scientific">Pygocentrus nattereri</name>
    <name type="common">Red-bellied piranha</name>
    <dbReference type="NCBI Taxonomy" id="42514"/>
    <lineage>
        <taxon>Eukaryota</taxon>
        <taxon>Metazoa</taxon>
        <taxon>Chordata</taxon>
        <taxon>Craniata</taxon>
        <taxon>Vertebrata</taxon>
        <taxon>Euteleostomi</taxon>
        <taxon>Actinopterygii</taxon>
        <taxon>Neopterygii</taxon>
        <taxon>Teleostei</taxon>
        <taxon>Ostariophysi</taxon>
        <taxon>Characiformes</taxon>
        <taxon>Characoidei</taxon>
        <taxon>Pygocentrus</taxon>
    </lineage>
</organism>
<reference evidence="8 9" key="1">
    <citation type="submission" date="2020-10" db="EMBL/GenBank/DDBJ databases">
        <title>Pygocentrus nattereri (red-bellied piranha) genome, fPygNat1, primary haplotype.</title>
        <authorList>
            <person name="Myers G."/>
            <person name="Meyer A."/>
            <person name="Karagic N."/>
            <person name="Pippel M."/>
            <person name="Winkler S."/>
            <person name="Tracey A."/>
            <person name="Wood J."/>
            <person name="Formenti G."/>
            <person name="Howe K."/>
            <person name="Fedrigo O."/>
            <person name="Jarvis E.D."/>
        </authorList>
    </citation>
    <scope>NUCLEOTIDE SEQUENCE [LARGE SCALE GENOMIC DNA]</scope>
</reference>
<keyword evidence="3 6" id="KW-0175">Coiled coil</keyword>
<dbReference type="GO" id="GO:0030280">
    <property type="term" value="F:structural constituent of skin epidermis"/>
    <property type="evidence" value="ECO:0007669"/>
    <property type="project" value="TreeGrafter"/>
</dbReference>
<dbReference type="STRING" id="42514.ENSPNAP00000008104"/>
<reference evidence="8" key="3">
    <citation type="submission" date="2025-09" db="UniProtKB">
        <authorList>
            <consortium name="Ensembl"/>
        </authorList>
    </citation>
    <scope>IDENTIFICATION</scope>
</reference>
<dbReference type="Ensembl" id="ENSPNAT00000000695.2">
    <property type="protein sequence ID" value="ENSPNAP00000008104.1"/>
    <property type="gene ID" value="ENSPNAG00000008621.2"/>
</dbReference>
<dbReference type="Gene3D" id="1.20.5.500">
    <property type="entry name" value="Single helix bin"/>
    <property type="match status" value="1"/>
</dbReference>
<dbReference type="SUPFAM" id="SSF64593">
    <property type="entry name" value="Intermediate filament protein, coiled coil region"/>
    <property type="match status" value="3"/>
</dbReference>
<name>A0A3B4CCC3_PYGNA</name>
<dbReference type="OMA" id="RIRCWET"/>
<dbReference type="InterPro" id="IPR039008">
    <property type="entry name" value="IF_rod_dom"/>
</dbReference>
<dbReference type="Gene3D" id="1.20.5.170">
    <property type="match status" value="1"/>
</dbReference>
<dbReference type="InterPro" id="IPR018039">
    <property type="entry name" value="IF_conserved"/>
</dbReference>
<feature type="coiled-coil region" evidence="6">
    <location>
        <begin position="293"/>
        <end position="366"/>
    </location>
</feature>
<evidence type="ECO:0000256" key="2">
    <source>
        <dbReference type="ARBA" id="ARBA00022754"/>
    </source>
</evidence>
<keyword evidence="9" id="KW-1185">Reference proteome</keyword>
<dbReference type="GO" id="GO:0045109">
    <property type="term" value="P:intermediate filament organization"/>
    <property type="evidence" value="ECO:0007669"/>
    <property type="project" value="TreeGrafter"/>
</dbReference>
<dbReference type="Proteomes" id="UP001501920">
    <property type="component" value="Chromosome 26"/>
</dbReference>
<protein>
    <recommendedName>
        <fullName evidence="7">IF rod domain-containing protein</fullName>
    </recommendedName>
</protein>
<reference evidence="8" key="2">
    <citation type="submission" date="2025-08" db="UniProtKB">
        <authorList>
            <consortium name="Ensembl"/>
        </authorList>
    </citation>
    <scope>IDENTIFICATION</scope>
</reference>
<keyword evidence="2 5" id="KW-0403">Intermediate filament</keyword>
<dbReference type="InterPro" id="IPR032444">
    <property type="entry name" value="Keratin_2_head"/>
</dbReference>
<keyword evidence="1" id="KW-0416">Keratin</keyword>
<sequence length="470" mass="53518">MLAARTKKTVRSFSSVSQSSYGFRDPFIKNFNVHSSSSGYFGGAGWGAGPTVCLPVTAVTINKSLLAPLNLEIDPEIQAIRIQEKEQIKVLNNRFASFIDKVRFLEQQNKMLETKWSLLQEKTTSHSKIDSVYEDYIAILRRQLDGLGNQKLRLESDLNNMKGLVEDFKTKYEEEINKRTECENNFVLIKKDADEAFIAKVDLEATLDGLIEEIQLLKTIYEQELHELQFQIKNISVVVEMDNSRTLDMDAIVAEVRAQYEEIANRNRAEAESWYQQKYEELQVSATKHGDNLRSAKAEIAEYTRKVQRMQSEIDAIKGLRSNQESQVTEAEERGELAVKEARLRIKDLEDALQRAKHDMARQVREYQSLMNIKLALDIEIATYRKLLEGEESRLVRGVQAVSISRQSSLKYQPYLLESSIISSHSAGTRPQIAGTTSSTSITKVTETKKTIITAQDVKANTEEKMEITE</sequence>
<feature type="coiled-coil region" evidence="6">
    <location>
        <begin position="137"/>
        <end position="185"/>
    </location>
</feature>
<evidence type="ECO:0000313" key="9">
    <source>
        <dbReference type="Proteomes" id="UP001501920"/>
    </source>
</evidence>
<dbReference type="FunFam" id="1.20.5.500:FF:000001">
    <property type="entry name" value="Type II keratin 23"/>
    <property type="match status" value="1"/>
</dbReference>
<dbReference type="Pfam" id="PF00038">
    <property type="entry name" value="Filament"/>
    <property type="match status" value="1"/>
</dbReference>
<dbReference type="Pfam" id="PF16208">
    <property type="entry name" value="Keratin_2_head"/>
    <property type="match status" value="1"/>
</dbReference>
<accession>A0A3B4CCC3</accession>
<evidence type="ECO:0000256" key="3">
    <source>
        <dbReference type="ARBA" id="ARBA00023054"/>
    </source>
</evidence>
<dbReference type="PROSITE" id="PS51842">
    <property type="entry name" value="IF_ROD_2"/>
    <property type="match status" value="1"/>
</dbReference>